<dbReference type="GO" id="GO:0009307">
    <property type="term" value="P:DNA restriction-modification system"/>
    <property type="evidence" value="ECO:0007669"/>
    <property type="project" value="UniProtKB-KW"/>
</dbReference>
<proteinExistence type="inferred from homology"/>
<keyword evidence="9" id="KW-1185">Reference proteome</keyword>
<dbReference type="GO" id="GO:0032259">
    <property type="term" value="P:methylation"/>
    <property type="evidence" value="ECO:0007669"/>
    <property type="project" value="UniProtKB-KW"/>
</dbReference>
<evidence type="ECO:0000256" key="2">
    <source>
        <dbReference type="ARBA" id="ARBA00022603"/>
    </source>
</evidence>
<dbReference type="NCBIfam" id="TIGR00675">
    <property type="entry name" value="dcm"/>
    <property type="match status" value="1"/>
</dbReference>
<evidence type="ECO:0000313" key="8">
    <source>
        <dbReference type="EMBL" id="EMZ19953.1"/>
    </source>
</evidence>
<name>N2A0M8_9FIRM</name>
<dbReference type="InterPro" id="IPR031303">
    <property type="entry name" value="C5_meth_CS"/>
</dbReference>
<dbReference type="PANTHER" id="PTHR10629:SF52">
    <property type="entry name" value="DNA (CYTOSINE-5)-METHYLTRANSFERASE 1"/>
    <property type="match status" value="1"/>
</dbReference>
<evidence type="ECO:0000256" key="5">
    <source>
        <dbReference type="ARBA" id="ARBA00022747"/>
    </source>
</evidence>
<evidence type="ECO:0000313" key="9">
    <source>
        <dbReference type="Proteomes" id="UP000012589"/>
    </source>
</evidence>
<dbReference type="PRINTS" id="PR00105">
    <property type="entry name" value="C5METTRFRASE"/>
</dbReference>
<evidence type="ECO:0000256" key="4">
    <source>
        <dbReference type="ARBA" id="ARBA00022691"/>
    </source>
</evidence>
<dbReference type="SUPFAM" id="SSF53335">
    <property type="entry name" value="S-adenosyl-L-methionine-dependent methyltransferases"/>
    <property type="match status" value="1"/>
</dbReference>
<feature type="active site" evidence="6">
    <location>
        <position position="137"/>
    </location>
</feature>
<dbReference type="EC" id="2.1.1.37" evidence="1"/>
<evidence type="ECO:0000256" key="1">
    <source>
        <dbReference type="ARBA" id="ARBA00011975"/>
    </source>
</evidence>
<gene>
    <name evidence="8" type="ORF">C823_05245</name>
</gene>
<dbReference type="GO" id="GO:0044027">
    <property type="term" value="P:negative regulation of gene expression via chromosomal CpG island methylation"/>
    <property type="evidence" value="ECO:0007669"/>
    <property type="project" value="TreeGrafter"/>
</dbReference>
<dbReference type="GO" id="GO:0003677">
    <property type="term" value="F:DNA binding"/>
    <property type="evidence" value="ECO:0007669"/>
    <property type="project" value="TreeGrafter"/>
</dbReference>
<keyword evidence="3 6" id="KW-0808">Transferase</keyword>
<dbReference type="STRING" id="1235802.C823_05245"/>
<dbReference type="EMBL" id="AQFT01000157">
    <property type="protein sequence ID" value="EMZ19953.1"/>
    <property type="molecule type" value="Genomic_DNA"/>
</dbReference>
<dbReference type="Pfam" id="PF00145">
    <property type="entry name" value="DNA_methylase"/>
    <property type="match status" value="1"/>
</dbReference>
<dbReference type="Gene3D" id="3.40.50.150">
    <property type="entry name" value="Vaccinia Virus protein VP39"/>
    <property type="match status" value="1"/>
</dbReference>
<keyword evidence="4 6" id="KW-0949">S-adenosyl-L-methionine</keyword>
<reference evidence="8 9" key="1">
    <citation type="journal article" date="2014" name="Genome Announc.">
        <title>Draft genome sequences of the altered schaedler flora, a defined bacterial community from gnotobiotic mice.</title>
        <authorList>
            <person name="Wannemuehler M.J."/>
            <person name="Overstreet A.M."/>
            <person name="Ward D.V."/>
            <person name="Phillips G.J."/>
        </authorList>
    </citation>
    <scope>NUCLEOTIDE SEQUENCE [LARGE SCALE GENOMIC DNA]</scope>
    <source>
        <strain evidence="8 9">ASF492</strain>
    </source>
</reference>
<protein>
    <recommendedName>
        <fullName evidence="1">DNA (cytosine-5-)-methyltransferase</fullName>
        <ecNumber evidence="1">2.1.1.37</ecNumber>
    </recommendedName>
</protein>
<sequence length="401" mass="45973">MSLYKIEKTFFQNVTEHQRAAMLKEFETDSEGNIVIPYTHKGYTVNDLEISYRPDVIAISMFSGAGGLDIGTQLAGVKVISSLDIFEDSVETLKRNKFFAHTLHEVGDITKIDGKHYEELLKKEKTDKLIIVGGPPCQPFSKAGYWVTNEKRNSNEDPRNMIVPYFKIIKELNPDGFVLENVESILHPSNKAAVDTIYEHMQELGYHCSLLKINAAEYGIPQKRKRVFFLASKKEINASLTQTHGSEKECLANPDLLPYERVIDWIGKFDDEQYCQGEKLETEGKWENELTCIPFGKNYIALSARENHPNPVFVAGKRYWSSLLKLHPFWPSWTIIASPGHWEGPFHWKNRRLNIRELAAIQTFPDDYEFFGSTYSQHKQIGNAVPPLLGKKVVEELCKWI</sequence>
<dbReference type="PATRIC" id="fig|1235802.3.peg.5535"/>
<comment type="similarity">
    <text evidence="6 7">Belongs to the class I-like SAM-binding methyltransferase superfamily. C5-methyltransferase family.</text>
</comment>
<dbReference type="Gene3D" id="3.90.120.10">
    <property type="entry name" value="DNA Methylase, subunit A, domain 2"/>
    <property type="match status" value="1"/>
</dbReference>
<comment type="caution">
    <text evidence="8">The sequence shown here is derived from an EMBL/GenBank/DDBJ whole genome shotgun (WGS) entry which is preliminary data.</text>
</comment>
<dbReference type="HOGENOM" id="CLU_006958_2_0_9"/>
<dbReference type="AlphaFoldDB" id="N2A0M8"/>
<dbReference type="PANTHER" id="PTHR10629">
    <property type="entry name" value="CYTOSINE-SPECIFIC METHYLTRANSFERASE"/>
    <property type="match status" value="1"/>
</dbReference>
<dbReference type="InterPro" id="IPR050390">
    <property type="entry name" value="C5-Methyltransferase"/>
</dbReference>
<keyword evidence="5" id="KW-0680">Restriction system</keyword>
<organism evidence="8 9">
    <name type="scientific">Eubacterium plexicaudatum ASF492</name>
    <dbReference type="NCBI Taxonomy" id="1235802"/>
    <lineage>
        <taxon>Bacteria</taxon>
        <taxon>Bacillati</taxon>
        <taxon>Bacillota</taxon>
        <taxon>Clostridia</taxon>
        <taxon>Eubacteriales</taxon>
        <taxon>Eubacteriaceae</taxon>
        <taxon>Eubacterium</taxon>
    </lineage>
</organism>
<evidence type="ECO:0000256" key="7">
    <source>
        <dbReference type="RuleBase" id="RU000416"/>
    </source>
</evidence>
<dbReference type="PROSITE" id="PS51679">
    <property type="entry name" value="SAM_MT_C5"/>
    <property type="match status" value="1"/>
</dbReference>
<evidence type="ECO:0000256" key="3">
    <source>
        <dbReference type="ARBA" id="ARBA00022679"/>
    </source>
</evidence>
<dbReference type="eggNOG" id="COG0270">
    <property type="taxonomic scope" value="Bacteria"/>
</dbReference>
<evidence type="ECO:0000256" key="6">
    <source>
        <dbReference type="PROSITE-ProRule" id="PRU01016"/>
    </source>
</evidence>
<dbReference type="PROSITE" id="PS00095">
    <property type="entry name" value="C5_MTASE_2"/>
    <property type="match status" value="1"/>
</dbReference>
<accession>N2A0M8</accession>
<keyword evidence="2 6" id="KW-0489">Methyltransferase</keyword>
<dbReference type="REBASE" id="86236">
    <property type="entry name" value="M2.Epl492ORF5244P"/>
</dbReference>
<dbReference type="InterPro" id="IPR001525">
    <property type="entry name" value="C5_MeTfrase"/>
</dbReference>
<dbReference type="GO" id="GO:0003886">
    <property type="term" value="F:DNA (cytosine-5-)-methyltransferase activity"/>
    <property type="evidence" value="ECO:0007669"/>
    <property type="project" value="UniProtKB-EC"/>
</dbReference>
<dbReference type="InterPro" id="IPR029063">
    <property type="entry name" value="SAM-dependent_MTases_sf"/>
</dbReference>
<dbReference type="Proteomes" id="UP000012589">
    <property type="component" value="Unassembled WGS sequence"/>
</dbReference>